<comment type="caution">
    <text evidence="1">The sequence shown here is derived from an EMBL/GenBank/DDBJ whole genome shotgun (WGS) entry which is preliminary data.</text>
</comment>
<evidence type="ECO:0000313" key="1">
    <source>
        <dbReference type="EMBL" id="PJK28049.1"/>
    </source>
</evidence>
<dbReference type="Gene3D" id="3.10.129.10">
    <property type="entry name" value="Hotdog Thioesterase"/>
    <property type="match status" value="1"/>
</dbReference>
<sequence>MNLSPYSTGFRPALAAGIHAMPSSAWLGLRCIGFADGRSAIEMPIRSDITFDGRIVQGAVVGVLADYAAVSAATAACPDGWRASTTGYNVHNIAPAAGERLVAFGQIAGRSRTSASSRADVYAVTGDKWTLAATCLATCRLIEPA</sequence>
<dbReference type="SUPFAM" id="SSF54637">
    <property type="entry name" value="Thioesterase/thiol ester dehydrase-isomerase"/>
    <property type="match status" value="1"/>
</dbReference>
<gene>
    <name evidence="1" type="ORF">CVT23_18595</name>
</gene>
<dbReference type="AlphaFoldDB" id="A0A2M9FX82"/>
<evidence type="ECO:0000313" key="2">
    <source>
        <dbReference type="Proteomes" id="UP000229498"/>
    </source>
</evidence>
<dbReference type="CDD" id="cd03443">
    <property type="entry name" value="PaaI_thioesterase"/>
    <property type="match status" value="1"/>
</dbReference>
<dbReference type="OrthoDB" id="4565299at2"/>
<proteinExistence type="predicted"/>
<accession>A0A2M9FX82</accession>
<keyword evidence="2" id="KW-1185">Reference proteome</keyword>
<reference evidence="1 2" key="1">
    <citation type="submission" date="2017-11" db="EMBL/GenBank/DDBJ databases">
        <title>Draft genome sequence of Rhizobiales bacterium SY3-13.</title>
        <authorList>
            <person name="Sun C."/>
        </authorList>
    </citation>
    <scope>NUCLEOTIDE SEQUENCE [LARGE SCALE GENOMIC DNA]</scope>
    <source>
        <strain evidence="1 2">SY3-13</strain>
    </source>
</reference>
<name>A0A2M9FX82_9PROT</name>
<organism evidence="1 2">
    <name type="scientific">Minwuia thermotolerans</name>
    <dbReference type="NCBI Taxonomy" id="2056226"/>
    <lineage>
        <taxon>Bacteria</taxon>
        <taxon>Pseudomonadati</taxon>
        <taxon>Pseudomonadota</taxon>
        <taxon>Alphaproteobacteria</taxon>
        <taxon>Minwuiales</taxon>
        <taxon>Minwuiaceae</taxon>
        <taxon>Minwuia</taxon>
    </lineage>
</organism>
<dbReference type="Proteomes" id="UP000229498">
    <property type="component" value="Unassembled WGS sequence"/>
</dbReference>
<protein>
    <submittedName>
        <fullName evidence="1">Aromatic catabolism protein</fullName>
    </submittedName>
</protein>
<dbReference type="RefSeq" id="WP_109792971.1">
    <property type="nucleotide sequence ID" value="NZ_PHIG01000048.1"/>
</dbReference>
<dbReference type="InterPro" id="IPR029069">
    <property type="entry name" value="HotDog_dom_sf"/>
</dbReference>
<dbReference type="EMBL" id="PHIG01000048">
    <property type="protein sequence ID" value="PJK28049.1"/>
    <property type="molecule type" value="Genomic_DNA"/>
</dbReference>